<evidence type="ECO:0000256" key="3">
    <source>
        <dbReference type="ARBA" id="ARBA00022989"/>
    </source>
</evidence>
<proteinExistence type="predicted"/>
<dbReference type="Pfam" id="PF12698">
    <property type="entry name" value="ABC2_membrane_3"/>
    <property type="match status" value="1"/>
</dbReference>
<keyword evidence="4 6" id="KW-0472">Membrane</keyword>
<dbReference type="RefSeq" id="WP_115850397.1">
    <property type="nucleotide sequence ID" value="NZ_QTUC01000001.1"/>
</dbReference>
<dbReference type="PANTHER" id="PTHR43229:SF2">
    <property type="entry name" value="NODULATION PROTEIN J"/>
    <property type="match status" value="1"/>
</dbReference>
<feature type="transmembrane region" description="Helical" evidence="6">
    <location>
        <begin position="226"/>
        <end position="251"/>
    </location>
</feature>
<keyword evidence="5" id="KW-0046">Antibiotic resistance</keyword>
<dbReference type="Proteomes" id="UP000256485">
    <property type="component" value="Unassembled WGS sequence"/>
</dbReference>
<sequence length="258" mass="27624">MRTDLRHTLRLARVDLKLLGRNHAALFNVVLLPLVFGVMITQLGHADQVFVLTGVPGILLAFVVFANLVNAFVVRREERVLKRLRGWQPSAAAIFGGAGLAAFVIYAVQLALFGVGIHRAGGGLPANVPLIVVASLLGVAVFTALAAAFSGPHRNAELAQITVTPVILVLTFATPIVYPLEALPEPLRLLAALLPATPVVEIVRTAYTGRDYIGVSGGELSMVDQWVAALPSFGVLLAWLVVGGLLARWLFRWDPRHG</sequence>
<feature type="transmembrane region" description="Helical" evidence="6">
    <location>
        <begin position="94"/>
        <end position="117"/>
    </location>
</feature>
<feature type="transmembrane region" description="Helical" evidence="6">
    <location>
        <begin position="129"/>
        <end position="149"/>
    </location>
</feature>
<feature type="domain" description="ABC-2 type transporter transmembrane" evidence="7">
    <location>
        <begin position="55"/>
        <end position="247"/>
    </location>
</feature>
<evidence type="ECO:0000313" key="8">
    <source>
        <dbReference type="EMBL" id="REF36830.1"/>
    </source>
</evidence>
<reference evidence="8 9" key="1">
    <citation type="submission" date="2018-08" db="EMBL/GenBank/DDBJ databases">
        <title>Sequencing the genomes of 1000 actinobacteria strains.</title>
        <authorList>
            <person name="Klenk H.-P."/>
        </authorList>
    </citation>
    <scope>NUCLEOTIDE SEQUENCE [LARGE SCALE GENOMIC DNA]</scope>
    <source>
        <strain evidence="8 9">DSM 22891</strain>
    </source>
</reference>
<dbReference type="PANTHER" id="PTHR43229">
    <property type="entry name" value="NODULATION PROTEIN J"/>
    <property type="match status" value="1"/>
</dbReference>
<comment type="subcellular location">
    <subcellularLocation>
        <location evidence="1">Membrane</location>
        <topology evidence="1">Multi-pass membrane protein</topology>
    </subcellularLocation>
</comment>
<dbReference type="InterPro" id="IPR000412">
    <property type="entry name" value="ABC_2_transport"/>
</dbReference>
<dbReference type="EMBL" id="QTUC01000001">
    <property type="protein sequence ID" value="REF36830.1"/>
    <property type="molecule type" value="Genomic_DNA"/>
</dbReference>
<gene>
    <name evidence="8" type="ORF">DFJ64_2264</name>
</gene>
<feature type="transmembrane region" description="Helical" evidence="6">
    <location>
        <begin position="49"/>
        <end position="73"/>
    </location>
</feature>
<dbReference type="GO" id="GO:0046677">
    <property type="term" value="P:response to antibiotic"/>
    <property type="evidence" value="ECO:0007669"/>
    <property type="project" value="UniProtKB-KW"/>
</dbReference>
<evidence type="ECO:0000256" key="2">
    <source>
        <dbReference type="ARBA" id="ARBA00022692"/>
    </source>
</evidence>
<feature type="transmembrane region" description="Helical" evidence="6">
    <location>
        <begin position="25"/>
        <end position="43"/>
    </location>
</feature>
<evidence type="ECO:0000256" key="4">
    <source>
        <dbReference type="ARBA" id="ARBA00023136"/>
    </source>
</evidence>
<keyword evidence="3 6" id="KW-1133">Transmembrane helix</keyword>
<protein>
    <submittedName>
        <fullName evidence="8">ABC-2 type transport system permease protein</fullName>
    </submittedName>
</protein>
<evidence type="ECO:0000259" key="7">
    <source>
        <dbReference type="Pfam" id="PF12698"/>
    </source>
</evidence>
<evidence type="ECO:0000313" key="9">
    <source>
        <dbReference type="Proteomes" id="UP000256485"/>
    </source>
</evidence>
<evidence type="ECO:0000256" key="6">
    <source>
        <dbReference type="SAM" id="Phobius"/>
    </source>
</evidence>
<feature type="transmembrane region" description="Helical" evidence="6">
    <location>
        <begin position="161"/>
        <end position="180"/>
    </location>
</feature>
<accession>A0A3D9V9J5</accession>
<keyword evidence="2 6" id="KW-0812">Transmembrane</keyword>
<evidence type="ECO:0000256" key="1">
    <source>
        <dbReference type="ARBA" id="ARBA00004141"/>
    </source>
</evidence>
<dbReference type="InterPro" id="IPR051784">
    <property type="entry name" value="Nod_factor_ABC_transporter"/>
</dbReference>
<comment type="caution">
    <text evidence="8">The sequence shown here is derived from an EMBL/GenBank/DDBJ whole genome shotgun (WGS) entry which is preliminary data.</text>
</comment>
<keyword evidence="9" id="KW-1185">Reference proteome</keyword>
<dbReference type="PIRSF" id="PIRSF006648">
    <property type="entry name" value="DrrB"/>
    <property type="match status" value="1"/>
</dbReference>
<dbReference type="GO" id="GO:0140359">
    <property type="term" value="F:ABC-type transporter activity"/>
    <property type="evidence" value="ECO:0007669"/>
    <property type="project" value="InterPro"/>
</dbReference>
<dbReference type="AlphaFoldDB" id="A0A3D9V9J5"/>
<dbReference type="GO" id="GO:0043190">
    <property type="term" value="C:ATP-binding cassette (ABC) transporter complex"/>
    <property type="evidence" value="ECO:0007669"/>
    <property type="project" value="InterPro"/>
</dbReference>
<dbReference type="InterPro" id="IPR013525">
    <property type="entry name" value="ABC2_TM"/>
</dbReference>
<organism evidence="8 9">
    <name type="scientific">Thermasporomyces composti</name>
    <dbReference type="NCBI Taxonomy" id="696763"/>
    <lineage>
        <taxon>Bacteria</taxon>
        <taxon>Bacillati</taxon>
        <taxon>Actinomycetota</taxon>
        <taxon>Actinomycetes</taxon>
        <taxon>Propionibacteriales</taxon>
        <taxon>Nocardioidaceae</taxon>
        <taxon>Thermasporomyces</taxon>
    </lineage>
</organism>
<name>A0A3D9V9J5_THECX</name>
<evidence type="ECO:0000256" key="5">
    <source>
        <dbReference type="ARBA" id="ARBA00023251"/>
    </source>
</evidence>
<dbReference type="OrthoDB" id="3399482at2"/>